<comment type="caution">
    <text evidence="1">The sequence shown here is derived from an EMBL/GenBank/DDBJ whole genome shotgun (WGS) entry which is preliminary data.</text>
</comment>
<proteinExistence type="predicted"/>
<dbReference type="Proteomes" id="UP001454086">
    <property type="component" value="Unassembled WGS sequence"/>
</dbReference>
<reference evidence="1 2" key="1">
    <citation type="submission" date="2024-03" db="EMBL/GenBank/DDBJ databases">
        <title>Human intestinal bacterial collection.</title>
        <authorList>
            <person name="Pauvert C."/>
            <person name="Hitch T.C.A."/>
            <person name="Clavel T."/>
        </authorList>
    </citation>
    <scope>NUCLEOTIDE SEQUENCE [LARGE SCALE GENOMIC DNA]</scope>
    <source>
        <strain evidence="1 2">CLA-SR-H021</strain>
    </source>
</reference>
<dbReference type="PANTHER" id="PTHR39450:SF1">
    <property type="entry name" value="DUF1667 DOMAIN-CONTAINING PROTEIN"/>
    <property type="match status" value="1"/>
</dbReference>
<dbReference type="RefSeq" id="WP_008721205.1">
    <property type="nucleotide sequence ID" value="NZ_JBBMFM010000012.1"/>
</dbReference>
<dbReference type="InterPro" id="IPR012460">
    <property type="entry name" value="DUF1667"/>
</dbReference>
<dbReference type="SUPFAM" id="SSF160148">
    <property type="entry name" value="CPE0013-like"/>
    <property type="match status" value="1"/>
</dbReference>
<protein>
    <submittedName>
        <fullName evidence="1">DUF1667 domain-containing protein</fullName>
    </submittedName>
</protein>
<dbReference type="PANTHER" id="PTHR39450">
    <property type="entry name" value="MOLYBDOPTERIN OXIDOREDUCTASE, 4FE-4S CLUSTER-BINDING SUBUNIT"/>
    <property type="match status" value="1"/>
</dbReference>
<sequence length="134" mass="14457">MAEQNIICTVCPMGCRMHVAEGPGGVLSVEGYTCPRGEQYARAEFMNPVRILTTTVRVKNAEGPLLAARTEKPVPKEKLSECMEIIRKAVFEAPVKTHQVLIENLAGTGVDLIACTDCADGRNPAVSLIEPCES</sequence>
<evidence type="ECO:0000313" key="1">
    <source>
        <dbReference type="EMBL" id="MEQ2424330.1"/>
    </source>
</evidence>
<evidence type="ECO:0000313" key="2">
    <source>
        <dbReference type="Proteomes" id="UP001454086"/>
    </source>
</evidence>
<gene>
    <name evidence="1" type="ORF">WMQ36_05035</name>
</gene>
<dbReference type="InterPro" id="IPR036593">
    <property type="entry name" value="CPE0013-like_sf"/>
</dbReference>
<organism evidence="1 2">
    <name type="scientific">Enterocloster hominis</name>
    <name type="common">ex Hitch et al. 2024</name>
    <dbReference type="NCBI Taxonomy" id="1917870"/>
    <lineage>
        <taxon>Bacteria</taxon>
        <taxon>Bacillati</taxon>
        <taxon>Bacillota</taxon>
        <taxon>Clostridia</taxon>
        <taxon>Lachnospirales</taxon>
        <taxon>Lachnospiraceae</taxon>
        <taxon>Enterocloster</taxon>
    </lineage>
</organism>
<dbReference type="EMBL" id="JBBMFM010000012">
    <property type="protein sequence ID" value="MEQ2424330.1"/>
    <property type="molecule type" value="Genomic_DNA"/>
</dbReference>
<keyword evidence="2" id="KW-1185">Reference proteome</keyword>
<dbReference type="Pfam" id="PF07892">
    <property type="entry name" value="DUF1667"/>
    <property type="match status" value="1"/>
</dbReference>
<name>A0ABV1D1Q4_9FIRM</name>
<dbReference type="Gene3D" id="3.10.530.10">
    <property type="entry name" value="CPE0013-like"/>
    <property type="match status" value="1"/>
</dbReference>
<accession>A0ABV1D1Q4</accession>